<dbReference type="HAMAP" id="MF_00573">
    <property type="entry name" value="Ribosomal_eL33"/>
    <property type="match status" value="1"/>
</dbReference>
<keyword evidence="3" id="KW-0689">Ribosomal protein</keyword>
<proteinExistence type="inferred from homology"/>
<dbReference type="PANTHER" id="PTHR10902">
    <property type="entry name" value="60S RIBOSOMAL PROTEIN L35A"/>
    <property type="match status" value="1"/>
</dbReference>
<comment type="subcellular location">
    <subcellularLocation>
        <location evidence="1">Plastid</location>
        <location evidence="1">Chloroplast</location>
    </subcellularLocation>
</comment>
<dbReference type="AlphaFoldDB" id="A0A4D9CXD4"/>
<dbReference type="GO" id="GO:0009507">
    <property type="term" value="C:chloroplast"/>
    <property type="evidence" value="ECO:0007669"/>
    <property type="project" value="UniProtKB-SubCell"/>
</dbReference>
<evidence type="ECO:0000256" key="3">
    <source>
        <dbReference type="ARBA" id="ARBA00022980"/>
    </source>
</evidence>
<comment type="caution">
    <text evidence="5">The sequence shown here is derived from an EMBL/GenBank/DDBJ whole genome shotgun (WGS) entry which is preliminary data.</text>
</comment>
<evidence type="ECO:0008006" key="7">
    <source>
        <dbReference type="Google" id="ProtNLM"/>
    </source>
</evidence>
<dbReference type="GO" id="GO:0003735">
    <property type="term" value="F:structural constituent of ribosome"/>
    <property type="evidence" value="ECO:0007669"/>
    <property type="project" value="InterPro"/>
</dbReference>
<dbReference type="GO" id="GO:1990904">
    <property type="term" value="C:ribonucleoprotein complex"/>
    <property type="evidence" value="ECO:0007669"/>
    <property type="project" value="UniProtKB-KW"/>
</dbReference>
<evidence type="ECO:0000256" key="4">
    <source>
        <dbReference type="ARBA" id="ARBA00023274"/>
    </source>
</evidence>
<keyword evidence="6" id="KW-1185">Reference proteome</keyword>
<organism evidence="5 6">
    <name type="scientific">Nannochloropsis salina CCMP1776</name>
    <dbReference type="NCBI Taxonomy" id="1027361"/>
    <lineage>
        <taxon>Eukaryota</taxon>
        <taxon>Sar</taxon>
        <taxon>Stramenopiles</taxon>
        <taxon>Ochrophyta</taxon>
        <taxon>Eustigmatophyceae</taxon>
        <taxon>Eustigmatales</taxon>
        <taxon>Monodopsidaceae</taxon>
        <taxon>Microchloropsis</taxon>
        <taxon>Microchloropsis salina</taxon>
    </lineage>
</organism>
<accession>A0A4D9CXD4</accession>
<dbReference type="InterPro" id="IPR009000">
    <property type="entry name" value="Transl_B-barrel_sf"/>
</dbReference>
<dbReference type="PROSITE" id="PS01105">
    <property type="entry name" value="RIBOSOMAL_L35AE"/>
    <property type="match status" value="1"/>
</dbReference>
<evidence type="ECO:0000256" key="2">
    <source>
        <dbReference type="ARBA" id="ARBA00009269"/>
    </source>
</evidence>
<name>A0A4D9CXD4_9STRA</name>
<dbReference type="GO" id="GO:0005840">
    <property type="term" value="C:ribosome"/>
    <property type="evidence" value="ECO:0007669"/>
    <property type="project" value="UniProtKB-KW"/>
</dbReference>
<sequence>MVKNMSSEPVRLYVKGVVLGYKRGLRQQTNHTSLIKIDGLDEKKSVDFYLGKRIAYIYKAKTLKNNTKYRAIWGKVTRAHGTNGVVRAKFRRNLPPKAIGGPVRVMLYPSTI</sequence>
<comment type="similarity">
    <text evidence="2">Belongs to the eukaryotic ribosomal protein eL33 family.</text>
</comment>
<dbReference type="EMBL" id="SDOX01000021">
    <property type="protein sequence ID" value="TFJ83900.1"/>
    <property type="molecule type" value="Genomic_DNA"/>
</dbReference>
<dbReference type="FunFam" id="2.40.10.190:FF:000001">
    <property type="entry name" value="60S ribosomal protein L35a"/>
    <property type="match status" value="1"/>
</dbReference>
<keyword evidence="4" id="KW-0687">Ribonucleoprotein</keyword>
<dbReference type="GO" id="GO:0006412">
    <property type="term" value="P:translation"/>
    <property type="evidence" value="ECO:0007669"/>
    <property type="project" value="InterPro"/>
</dbReference>
<dbReference type="Proteomes" id="UP000355283">
    <property type="component" value="Unassembled WGS sequence"/>
</dbReference>
<gene>
    <name evidence="5" type="ORF">NSK_004997</name>
</gene>
<dbReference type="InterPro" id="IPR001780">
    <property type="entry name" value="Ribosomal_eL33"/>
</dbReference>
<evidence type="ECO:0000313" key="6">
    <source>
        <dbReference type="Proteomes" id="UP000355283"/>
    </source>
</evidence>
<dbReference type="Gene3D" id="2.40.10.190">
    <property type="entry name" value="translation elongation factor selb, chain A, domain 4"/>
    <property type="match status" value="1"/>
</dbReference>
<dbReference type="InterPro" id="IPR038661">
    <property type="entry name" value="Ribosomal_eL33_sf"/>
</dbReference>
<dbReference type="OrthoDB" id="504467at2759"/>
<dbReference type="Pfam" id="PF01247">
    <property type="entry name" value="Ribosomal_L35Ae"/>
    <property type="match status" value="1"/>
</dbReference>
<dbReference type="SUPFAM" id="SSF50447">
    <property type="entry name" value="Translation proteins"/>
    <property type="match status" value="1"/>
</dbReference>
<reference evidence="5 6" key="1">
    <citation type="submission" date="2019-01" db="EMBL/GenBank/DDBJ databases">
        <title>Nuclear Genome Assembly of the Microalgal Biofuel strain Nannochloropsis salina CCMP1776.</title>
        <authorList>
            <person name="Hovde B."/>
        </authorList>
    </citation>
    <scope>NUCLEOTIDE SEQUENCE [LARGE SCALE GENOMIC DNA]</scope>
    <source>
        <strain evidence="5 6">CCMP1776</strain>
    </source>
</reference>
<evidence type="ECO:0000313" key="5">
    <source>
        <dbReference type="EMBL" id="TFJ83900.1"/>
    </source>
</evidence>
<dbReference type="InterPro" id="IPR018266">
    <property type="entry name" value="Ribosomal_eL33_CS"/>
</dbReference>
<evidence type="ECO:0000256" key="1">
    <source>
        <dbReference type="ARBA" id="ARBA00004229"/>
    </source>
</evidence>
<protein>
    <recommendedName>
        <fullName evidence="7">60S ribosomal protein L35a</fullName>
    </recommendedName>
</protein>